<name>A0A6P0CCF1_9RHOB</name>
<gene>
    <name evidence="2" type="ORF">GV827_16080</name>
</gene>
<dbReference type="InterPro" id="IPR038670">
    <property type="entry name" value="HslJ-like_sf"/>
</dbReference>
<dbReference type="InterPro" id="IPR053147">
    <property type="entry name" value="Hsp_HslJ-like"/>
</dbReference>
<dbReference type="PANTHER" id="PTHR35535:SF1">
    <property type="entry name" value="HEAT SHOCK PROTEIN HSLJ"/>
    <property type="match status" value="1"/>
</dbReference>
<dbReference type="Gene3D" id="2.40.128.270">
    <property type="match status" value="1"/>
</dbReference>
<sequence>MIDDQMRFSIFGGCNRFIGDLALSEGTIAFPESFAGTLMACPDDVERHERAFLDALARVHSYVRYGTGLVLTDRSGGALLHFVERHD</sequence>
<protein>
    <submittedName>
        <fullName evidence="2">META domain-containing protein</fullName>
    </submittedName>
</protein>
<organism evidence="2 3">
    <name type="scientific">Sulfitobacter sediminilitoris</name>
    <dbReference type="NCBI Taxonomy" id="2698830"/>
    <lineage>
        <taxon>Bacteria</taxon>
        <taxon>Pseudomonadati</taxon>
        <taxon>Pseudomonadota</taxon>
        <taxon>Alphaproteobacteria</taxon>
        <taxon>Rhodobacterales</taxon>
        <taxon>Roseobacteraceae</taxon>
        <taxon>Sulfitobacter</taxon>
    </lineage>
</organism>
<feature type="domain" description="DUF306" evidence="1">
    <location>
        <begin position="2"/>
        <end position="82"/>
    </location>
</feature>
<dbReference type="EMBL" id="JAABNT010000011">
    <property type="protein sequence ID" value="NEK23911.1"/>
    <property type="molecule type" value="Genomic_DNA"/>
</dbReference>
<proteinExistence type="predicted"/>
<accession>A0A6P0CCF1</accession>
<evidence type="ECO:0000313" key="3">
    <source>
        <dbReference type="Proteomes" id="UP000468591"/>
    </source>
</evidence>
<evidence type="ECO:0000259" key="1">
    <source>
        <dbReference type="Pfam" id="PF03724"/>
    </source>
</evidence>
<reference evidence="2 3" key="1">
    <citation type="submission" date="2020-01" db="EMBL/GenBank/DDBJ databases">
        <title>Sulfitobacter sediminilitoris sp. nov., isolated from a tidal flat.</title>
        <authorList>
            <person name="Park S."/>
            <person name="Yoon J.-H."/>
        </authorList>
    </citation>
    <scope>NUCLEOTIDE SEQUENCE [LARGE SCALE GENOMIC DNA]</scope>
    <source>
        <strain evidence="2 3">JBTF-M27</strain>
    </source>
</reference>
<dbReference type="AlphaFoldDB" id="A0A6P0CCF1"/>
<evidence type="ECO:0000313" key="2">
    <source>
        <dbReference type="EMBL" id="NEK23911.1"/>
    </source>
</evidence>
<dbReference type="Proteomes" id="UP000468591">
    <property type="component" value="Unassembled WGS sequence"/>
</dbReference>
<dbReference type="PANTHER" id="PTHR35535">
    <property type="entry name" value="HEAT SHOCK PROTEIN HSLJ"/>
    <property type="match status" value="1"/>
</dbReference>
<dbReference type="Pfam" id="PF03724">
    <property type="entry name" value="META"/>
    <property type="match status" value="1"/>
</dbReference>
<keyword evidence="3" id="KW-1185">Reference proteome</keyword>
<comment type="caution">
    <text evidence="2">The sequence shown here is derived from an EMBL/GenBank/DDBJ whole genome shotgun (WGS) entry which is preliminary data.</text>
</comment>
<dbReference type="InterPro" id="IPR005184">
    <property type="entry name" value="DUF306_Meta_HslJ"/>
</dbReference>